<organism evidence="7 8">
    <name type="scientific">Paenibacillus alvei</name>
    <name type="common">Bacillus alvei</name>
    <dbReference type="NCBI Taxonomy" id="44250"/>
    <lineage>
        <taxon>Bacteria</taxon>
        <taxon>Bacillati</taxon>
        <taxon>Bacillota</taxon>
        <taxon>Bacilli</taxon>
        <taxon>Bacillales</taxon>
        <taxon>Paenibacillaceae</taxon>
        <taxon>Paenibacillus</taxon>
    </lineage>
</organism>
<evidence type="ECO:0000256" key="5">
    <source>
        <dbReference type="ARBA" id="ARBA00023136"/>
    </source>
</evidence>
<name>A0A383RFC6_PAEAL</name>
<reference evidence="8" key="1">
    <citation type="submission" date="2018-08" db="EMBL/GenBank/DDBJ databases">
        <authorList>
            <person name="Chevrot R."/>
        </authorList>
    </citation>
    <scope>NUCLEOTIDE SEQUENCE [LARGE SCALE GENOMIC DNA]</scope>
</reference>
<evidence type="ECO:0000256" key="1">
    <source>
        <dbReference type="ARBA" id="ARBA00004308"/>
    </source>
</evidence>
<accession>A0A383RFC6</accession>
<dbReference type="GO" id="GO:0012505">
    <property type="term" value="C:endomembrane system"/>
    <property type="evidence" value="ECO:0007669"/>
    <property type="project" value="UniProtKB-SubCell"/>
</dbReference>
<dbReference type="InterPro" id="IPR007383">
    <property type="entry name" value="DUF445"/>
</dbReference>
<dbReference type="Proteomes" id="UP000304148">
    <property type="component" value="Chromosome"/>
</dbReference>
<evidence type="ECO:0000313" key="8">
    <source>
        <dbReference type="Proteomes" id="UP000304148"/>
    </source>
</evidence>
<dbReference type="AlphaFoldDB" id="A0A383RFC6"/>
<evidence type="ECO:0000313" key="7">
    <source>
        <dbReference type="EMBL" id="SYX85371.1"/>
    </source>
</evidence>
<gene>
    <name evidence="7" type="ORF">PBLR_13793</name>
</gene>
<keyword evidence="3 6" id="KW-0812">Transmembrane</keyword>
<protein>
    <submittedName>
        <fullName evidence="7">Uncharacterized protein</fullName>
    </submittedName>
</protein>
<sequence length="392" mass="44097">MPVWLFISFSVVVAAIVGGVTNHFAIKMLFHPRKAKYIGGWRIPFTPGLIPKRKEDIAASFGDVVSEYLVTSDGLRTMLNRPDTREKAAETVLRMTQNWSEDDRTVKEWAAKLFPDKEWDEIRDQSAHRLQEWTANGVKKWLEGKGWDERPLVEWLPVGWEQSSAKWADKAAAVMLTSLEKELTSLQGQLLMTKLAKDVIDRASGFFGAMAAIFVDEDKLVTKMMPVLVEQLRSPKVRATVAGFILSKLGEWLQETPAQLVRSWTDLPEETNSLDFIVSQATAMIQWPKRIDRLGEIQPAHLVGKYEAVWSGYIPRAVEAAFTLLDRNLDAIVRAARLQEVVRTQVEQFPIERLETIILSVSGKEFRAITWLGALLGGVIGLVQAFVLLAVG</sequence>
<comment type="subcellular location">
    <subcellularLocation>
        <location evidence="1">Endomembrane system</location>
    </subcellularLocation>
</comment>
<comment type="similarity">
    <text evidence="2">Belongs to the UPF0754 family.</text>
</comment>
<feature type="transmembrane region" description="Helical" evidence="6">
    <location>
        <begin position="368"/>
        <end position="391"/>
    </location>
</feature>
<dbReference type="PANTHER" id="PTHR35791">
    <property type="entry name" value="UPF0754 MEMBRANE PROTEIN YHEB"/>
    <property type="match status" value="1"/>
</dbReference>
<evidence type="ECO:0000256" key="3">
    <source>
        <dbReference type="ARBA" id="ARBA00022692"/>
    </source>
</evidence>
<proteinExistence type="inferred from homology"/>
<evidence type="ECO:0000256" key="4">
    <source>
        <dbReference type="ARBA" id="ARBA00022989"/>
    </source>
</evidence>
<keyword evidence="5 6" id="KW-0472">Membrane</keyword>
<dbReference type="Pfam" id="PF04286">
    <property type="entry name" value="DUF445"/>
    <property type="match status" value="1"/>
</dbReference>
<feature type="transmembrane region" description="Helical" evidence="6">
    <location>
        <begin position="6"/>
        <end position="26"/>
    </location>
</feature>
<evidence type="ECO:0000256" key="2">
    <source>
        <dbReference type="ARBA" id="ARBA00008053"/>
    </source>
</evidence>
<evidence type="ECO:0000256" key="6">
    <source>
        <dbReference type="SAM" id="Phobius"/>
    </source>
</evidence>
<dbReference type="RefSeq" id="WP_138187076.1">
    <property type="nucleotide sequence ID" value="NZ_LS992241.1"/>
</dbReference>
<dbReference type="PANTHER" id="PTHR35791:SF1">
    <property type="entry name" value="UPF0754 MEMBRANE PROTEIN YHEB"/>
    <property type="match status" value="1"/>
</dbReference>
<keyword evidence="4 6" id="KW-1133">Transmembrane helix</keyword>
<dbReference type="EMBL" id="LS992241">
    <property type="protein sequence ID" value="SYX85371.1"/>
    <property type="molecule type" value="Genomic_DNA"/>
</dbReference>